<proteinExistence type="predicted"/>
<dbReference type="PROSITE" id="PS51257">
    <property type="entry name" value="PROKAR_LIPOPROTEIN"/>
    <property type="match status" value="1"/>
</dbReference>
<dbReference type="PANTHER" id="PTHR35936:SF19">
    <property type="entry name" value="AMINO-ACID-BINDING PROTEIN YXEM-RELATED"/>
    <property type="match status" value="1"/>
</dbReference>
<feature type="signal peptide" evidence="2">
    <location>
        <begin position="1"/>
        <end position="22"/>
    </location>
</feature>
<gene>
    <name evidence="4" type="ORF">G7057_02435</name>
</gene>
<evidence type="ECO:0000256" key="1">
    <source>
        <dbReference type="ARBA" id="ARBA00022729"/>
    </source>
</evidence>
<dbReference type="SMART" id="SM00062">
    <property type="entry name" value="PBPb"/>
    <property type="match status" value="1"/>
</dbReference>
<evidence type="ECO:0000256" key="2">
    <source>
        <dbReference type="SAM" id="SignalP"/>
    </source>
</evidence>
<dbReference type="Pfam" id="PF00497">
    <property type="entry name" value="SBP_bac_3"/>
    <property type="match status" value="1"/>
</dbReference>
<keyword evidence="5" id="KW-1185">Reference proteome</keyword>
<accession>A0A6G7K865</accession>
<dbReference type="RefSeq" id="WP_166161080.1">
    <property type="nucleotide sequence ID" value="NZ_CP049740.1"/>
</dbReference>
<dbReference type="Proteomes" id="UP000501451">
    <property type="component" value="Chromosome"/>
</dbReference>
<dbReference type="SUPFAM" id="SSF53850">
    <property type="entry name" value="Periplasmic binding protein-like II"/>
    <property type="match status" value="1"/>
</dbReference>
<sequence>MKNWSKGLLKSAAAVLFVGGLAACSTDGGETASSDVAGTTEEKIVLEIGATGQSFPNSYMEDNKLVGYDVEVIEAIAGNLGYEINWTTAAFDGLLASLNAGKLDTIANNFAITPERQENVNFTTPYAYTASGIAVKEDSEYQSTFDLDNETVGAVAGSNKLTELETYIAETGLNIDARHYDTREGPQEDTLKGQVAGYIQDKAVLAATIKKDGLGLRVLPENLVGGEVAFPFAKTEEGEALLAEFDAELQNLLADGTIKELSEKYYGIDVTAEVE</sequence>
<dbReference type="PANTHER" id="PTHR35936">
    <property type="entry name" value="MEMBRANE-BOUND LYTIC MUREIN TRANSGLYCOSYLASE F"/>
    <property type="match status" value="1"/>
</dbReference>
<feature type="domain" description="Solute-binding protein family 3/N-terminal" evidence="3">
    <location>
        <begin position="45"/>
        <end position="269"/>
    </location>
</feature>
<evidence type="ECO:0000259" key="3">
    <source>
        <dbReference type="SMART" id="SM00062"/>
    </source>
</evidence>
<dbReference type="AlphaFoldDB" id="A0A6G7K865"/>
<dbReference type="KEGG" id="jar:G7057_02435"/>
<dbReference type="Gene3D" id="3.40.190.10">
    <property type="entry name" value="Periplasmic binding protein-like II"/>
    <property type="match status" value="2"/>
</dbReference>
<feature type="chain" id="PRO_5038370414" evidence="2">
    <location>
        <begin position="23"/>
        <end position="275"/>
    </location>
</feature>
<dbReference type="EMBL" id="CP049740">
    <property type="protein sequence ID" value="QII81445.1"/>
    <property type="molecule type" value="Genomic_DNA"/>
</dbReference>
<keyword evidence="1 2" id="KW-0732">Signal</keyword>
<name>A0A6G7K865_9LACT</name>
<dbReference type="InterPro" id="IPR001638">
    <property type="entry name" value="Solute-binding_3/MltF_N"/>
</dbReference>
<evidence type="ECO:0000313" key="4">
    <source>
        <dbReference type="EMBL" id="QII81445.1"/>
    </source>
</evidence>
<protein>
    <submittedName>
        <fullName evidence="4">Transporter substrate-binding domain-containing protein</fullName>
    </submittedName>
</protein>
<reference evidence="4 5" key="1">
    <citation type="journal article" date="2017" name="Int. J. Syst. Evol. Microbiol.">
        <title>Jeotgalibaca porci sp. nov. and Jeotgalibaca arthritidis sp. nov., isolated from pigs, and emended description of the genus Jeotgalibaca.</title>
        <authorList>
            <person name="Zamora L."/>
            <person name="Perez-Sancho M."/>
            <person name="Dominguez L."/>
            <person name="Fernandez-Garayzabal J.F."/>
            <person name="Vela A.I."/>
        </authorList>
    </citation>
    <scope>NUCLEOTIDE SEQUENCE [LARGE SCALE GENOMIC DNA]</scope>
    <source>
        <strain evidence="4 5">CECT 9157</strain>
    </source>
</reference>
<organism evidence="4 5">
    <name type="scientific">Jeotgalibaca arthritidis</name>
    <dbReference type="NCBI Taxonomy" id="1868794"/>
    <lineage>
        <taxon>Bacteria</taxon>
        <taxon>Bacillati</taxon>
        <taxon>Bacillota</taxon>
        <taxon>Bacilli</taxon>
        <taxon>Lactobacillales</taxon>
        <taxon>Carnobacteriaceae</taxon>
        <taxon>Jeotgalibaca</taxon>
    </lineage>
</organism>
<evidence type="ECO:0000313" key="5">
    <source>
        <dbReference type="Proteomes" id="UP000501451"/>
    </source>
</evidence>